<evidence type="ECO:0000313" key="3">
    <source>
        <dbReference type="Proteomes" id="UP001432312"/>
    </source>
</evidence>
<evidence type="ECO:0000256" key="1">
    <source>
        <dbReference type="SAM" id="MobiDB-lite"/>
    </source>
</evidence>
<dbReference type="Proteomes" id="UP001432312">
    <property type="component" value="Chromosome"/>
</dbReference>
<evidence type="ECO:0000313" key="2">
    <source>
        <dbReference type="EMBL" id="WUN83889.1"/>
    </source>
</evidence>
<gene>
    <name evidence="2" type="ORF">OHA91_38570</name>
</gene>
<proteinExistence type="predicted"/>
<keyword evidence="3" id="KW-1185">Reference proteome</keyword>
<reference evidence="2" key="1">
    <citation type="submission" date="2022-10" db="EMBL/GenBank/DDBJ databases">
        <title>The complete genomes of actinobacterial strains from the NBC collection.</title>
        <authorList>
            <person name="Joergensen T.S."/>
            <person name="Alvarez Arevalo M."/>
            <person name="Sterndorff E.B."/>
            <person name="Faurdal D."/>
            <person name="Vuksanovic O."/>
            <person name="Mourched A.-S."/>
            <person name="Charusanti P."/>
            <person name="Shaw S."/>
            <person name="Blin K."/>
            <person name="Weber T."/>
        </authorList>
    </citation>
    <scope>NUCLEOTIDE SEQUENCE</scope>
    <source>
        <strain evidence="2">NBC_00303</strain>
    </source>
</reference>
<organism evidence="2 3">
    <name type="scientific">Streptomyces erythrochromogenes</name>
    <dbReference type="NCBI Taxonomy" id="285574"/>
    <lineage>
        <taxon>Bacteria</taxon>
        <taxon>Bacillati</taxon>
        <taxon>Actinomycetota</taxon>
        <taxon>Actinomycetes</taxon>
        <taxon>Kitasatosporales</taxon>
        <taxon>Streptomycetaceae</taxon>
        <taxon>Streptomyces</taxon>
    </lineage>
</organism>
<sequence>MYQPASGRARSTTSSGGATTPTPRIFQCHQSDAGHDSRRICAGWAGCHDSDSLLGLRLAVLQGRVDSATYQAVVDYTSPVPLFSSGGQAADHGLAGLDTPTDDARHMIDKISRTRQDLR</sequence>
<dbReference type="InterPro" id="IPR046250">
    <property type="entry name" value="DUF6283"/>
</dbReference>
<protein>
    <submittedName>
        <fullName evidence="2">DUF6283 family protein</fullName>
    </submittedName>
</protein>
<feature type="region of interest" description="Disordered" evidence="1">
    <location>
        <begin position="1"/>
        <end position="29"/>
    </location>
</feature>
<name>A0ABZ1QN85_9ACTN</name>
<dbReference type="EMBL" id="CP108036">
    <property type="protein sequence ID" value="WUN83889.1"/>
    <property type="molecule type" value="Genomic_DNA"/>
</dbReference>
<accession>A0ABZ1QN85</accession>
<dbReference type="Pfam" id="PF19800">
    <property type="entry name" value="DUF6283"/>
    <property type="match status" value="1"/>
</dbReference>
<feature type="compositionally biased region" description="Low complexity" evidence="1">
    <location>
        <begin position="1"/>
        <end position="24"/>
    </location>
</feature>